<dbReference type="InterPro" id="IPR003598">
    <property type="entry name" value="Ig_sub2"/>
</dbReference>
<evidence type="ECO:0000313" key="7">
    <source>
        <dbReference type="EMBL" id="KAF4111611.1"/>
    </source>
</evidence>
<feature type="domain" description="Ig-like" evidence="6">
    <location>
        <begin position="117"/>
        <end position="221"/>
    </location>
</feature>
<dbReference type="GO" id="GO:0009897">
    <property type="term" value="C:external side of plasma membrane"/>
    <property type="evidence" value="ECO:0007669"/>
    <property type="project" value="TreeGrafter"/>
</dbReference>
<dbReference type="SUPFAM" id="SSF48726">
    <property type="entry name" value="Immunoglobulin"/>
    <property type="match status" value="3"/>
</dbReference>
<keyword evidence="4" id="KW-1133">Transmembrane helix</keyword>
<feature type="chain" id="PRO_5029761791" description="Ig-like domain-containing protein" evidence="5">
    <location>
        <begin position="22"/>
        <end position="445"/>
    </location>
</feature>
<feature type="compositionally biased region" description="Polar residues" evidence="3">
    <location>
        <begin position="403"/>
        <end position="425"/>
    </location>
</feature>
<dbReference type="PANTHER" id="PTHR11481">
    <property type="entry name" value="IMMUNOGLOBULIN FC RECEPTOR"/>
    <property type="match status" value="1"/>
</dbReference>
<dbReference type="SMART" id="SM00408">
    <property type="entry name" value="IGc2"/>
    <property type="match status" value="3"/>
</dbReference>
<feature type="compositionally biased region" description="Polar residues" evidence="3">
    <location>
        <begin position="360"/>
        <end position="381"/>
    </location>
</feature>
<keyword evidence="4" id="KW-0472">Membrane</keyword>
<evidence type="ECO:0000256" key="3">
    <source>
        <dbReference type="SAM" id="MobiDB-lite"/>
    </source>
</evidence>
<name>A0A7J6CWX2_9TELE</name>
<protein>
    <recommendedName>
        <fullName evidence="6">Ig-like domain-containing protein</fullName>
    </recommendedName>
</protein>
<feature type="region of interest" description="Disordered" evidence="3">
    <location>
        <begin position="360"/>
        <end position="445"/>
    </location>
</feature>
<dbReference type="Pfam" id="PF13895">
    <property type="entry name" value="Ig_2"/>
    <property type="match status" value="1"/>
</dbReference>
<evidence type="ECO:0000256" key="4">
    <source>
        <dbReference type="SAM" id="Phobius"/>
    </source>
</evidence>
<dbReference type="PANTHER" id="PTHR11481:SF64">
    <property type="entry name" value="FC RECEPTOR-LIKE PROTEIN 4"/>
    <property type="match status" value="1"/>
</dbReference>
<dbReference type="Gene3D" id="2.60.40.10">
    <property type="entry name" value="Immunoglobulins"/>
    <property type="match status" value="3"/>
</dbReference>
<evidence type="ECO:0000259" key="6">
    <source>
        <dbReference type="PROSITE" id="PS50835"/>
    </source>
</evidence>
<comment type="caution">
    <text evidence="7">The sequence shown here is derived from an EMBL/GenBank/DDBJ whole genome shotgun (WGS) entry which is preliminary data.</text>
</comment>
<dbReference type="AlphaFoldDB" id="A0A7J6CWX2"/>
<dbReference type="Pfam" id="PF13927">
    <property type="entry name" value="Ig_3"/>
    <property type="match status" value="1"/>
</dbReference>
<reference evidence="7 8" key="1">
    <citation type="submission" date="2020-04" db="EMBL/GenBank/DDBJ databases">
        <title>Chromosome-level genome assembly of a cyprinid fish Onychostoma macrolepis by integration of Nanopore Sequencing, Bionano and Hi-C technology.</title>
        <authorList>
            <person name="Wang D."/>
        </authorList>
    </citation>
    <scope>NUCLEOTIDE SEQUENCE [LARGE SCALE GENOMIC DNA]</scope>
    <source>
        <strain evidence="7">SWU-2019</strain>
        <tissue evidence="7">Muscle</tissue>
    </source>
</reference>
<evidence type="ECO:0000256" key="2">
    <source>
        <dbReference type="ARBA" id="ARBA00023157"/>
    </source>
</evidence>
<evidence type="ECO:0000256" key="5">
    <source>
        <dbReference type="SAM" id="SignalP"/>
    </source>
</evidence>
<dbReference type="Pfam" id="PF07679">
    <property type="entry name" value="I-set"/>
    <property type="match status" value="1"/>
</dbReference>
<evidence type="ECO:0000313" key="8">
    <source>
        <dbReference type="Proteomes" id="UP000579812"/>
    </source>
</evidence>
<keyword evidence="2" id="KW-1015">Disulfide bond</keyword>
<organism evidence="7 8">
    <name type="scientific">Onychostoma macrolepis</name>
    <dbReference type="NCBI Taxonomy" id="369639"/>
    <lineage>
        <taxon>Eukaryota</taxon>
        <taxon>Metazoa</taxon>
        <taxon>Chordata</taxon>
        <taxon>Craniata</taxon>
        <taxon>Vertebrata</taxon>
        <taxon>Euteleostomi</taxon>
        <taxon>Actinopterygii</taxon>
        <taxon>Neopterygii</taxon>
        <taxon>Teleostei</taxon>
        <taxon>Ostariophysi</taxon>
        <taxon>Cypriniformes</taxon>
        <taxon>Cyprinidae</taxon>
        <taxon>Acrossocheilinae</taxon>
        <taxon>Onychostoma</taxon>
    </lineage>
</organism>
<proteinExistence type="predicted"/>
<dbReference type="InterPro" id="IPR050488">
    <property type="entry name" value="Ig_Fc_receptor"/>
</dbReference>
<dbReference type="PROSITE" id="PS50835">
    <property type="entry name" value="IG_LIKE"/>
    <property type="match status" value="3"/>
</dbReference>
<keyword evidence="4" id="KW-0812">Transmembrane</keyword>
<dbReference type="InterPro" id="IPR003599">
    <property type="entry name" value="Ig_sub"/>
</dbReference>
<dbReference type="GO" id="GO:0004888">
    <property type="term" value="F:transmembrane signaling receptor activity"/>
    <property type="evidence" value="ECO:0007669"/>
    <property type="project" value="TreeGrafter"/>
</dbReference>
<dbReference type="GO" id="GO:0007166">
    <property type="term" value="P:cell surface receptor signaling pathway"/>
    <property type="evidence" value="ECO:0007669"/>
    <property type="project" value="TreeGrafter"/>
</dbReference>
<dbReference type="InterPro" id="IPR013098">
    <property type="entry name" value="Ig_I-set"/>
</dbReference>
<sequence length="445" mass="50523">MGSGALPLILLLMSFIHASLTQERPKPVVKVTPDQRVFSGETVTLTCDIQPAGHIQWRYSWFKDGDTQYPYTTTTTAEFSFTASVSDSGEYSCRGERSDSQRSDISAAVTLTVSDSPTSTLTVTPNYPVFTGETVNLTCVIESHSNWRWRNSLTYDWRSDWTPEWRYEWYKDSVMLQTSDRYTVNRDTLTIRGATESDQGQYWCRGQRDERPKSSQSSSVSLSVKDSPTSTLTVTPDSPVFTGETVNLTCVIESHSDWRYEWFKDSVMLNMSDGYTVNRDTLTIRGATESDQGQYWCRGQRDERPQSSQDSNRINLALNVSAASSRLLVTGVVLGLWCLLIFILLLLLWRYKKSKDQQRNINQTSVPNQSGESQPENSPLQSDPDHIYDDVTEVKKRHKDQQRNINQTSVPNQSGESQPENSPLQSADPDHIYDDVTEVKKRHKG</sequence>
<dbReference type="GO" id="GO:0006955">
    <property type="term" value="P:immune response"/>
    <property type="evidence" value="ECO:0007669"/>
    <property type="project" value="TreeGrafter"/>
</dbReference>
<keyword evidence="8" id="KW-1185">Reference proteome</keyword>
<accession>A0A7J6CWX2</accession>
<feature type="transmembrane region" description="Helical" evidence="4">
    <location>
        <begin position="327"/>
        <end position="349"/>
    </location>
</feature>
<keyword evidence="1 5" id="KW-0732">Signal</keyword>
<feature type="compositionally biased region" description="Basic and acidic residues" evidence="3">
    <location>
        <begin position="428"/>
        <end position="439"/>
    </location>
</feature>
<dbReference type="InterPro" id="IPR013783">
    <property type="entry name" value="Ig-like_fold"/>
</dbReference>
<gene>
    <name evidence="7" type="ORF">G5714_008642</name>
</gene>
<dbReference type="CDD" id="cd00096">
    <property type="entry name" value="Ig"/>
    <property type="match status" value="1"/>
</dbReference>
<dbReference type="InterPro" id="IPR036179">
    <property type="entry name" value="Ig-like_dom_sf"/>
</dbReference>
<feature type="region of interest" description="Disordered" evidence="3">
    <location>
        <begin position="206"/>
        <end position="236"/>
    </location>
</feature>
<dbReference type="InterPro" id="IPR007110">
    <property type="entry name" value="Ig-like_dom"/>
</dbReference>
<feature type="domain" description="Ig-like" evidence="6">
    <location>
        <begin position="228"/>
        <end position="315"/>
    </location>
</feature>
<feature type="domain" description="Ig-like" evidence="6">
    <location>
        <begin position="27"/>
        <end position="110"/>
    </location>
</feature>
<feature type="compositionally biased region" description="Low complexity" evidence="3">
    <location>
        <begin position="214"/>
        <end position="230"/>
    </location>
</feature>
<evidence type="ECO:0000256" key="1">
    <source>
        <dbReference type="ARBA" id="ARBA00022729"/>
    </source>
</evidence>
<feature type="compositionally biased region" description="Basic and acidic residues" evidence="3">
    <location>
        <begin position="383"/>
        <end position="394"/>
    </location>
</feature>
<dbReference type="EMBL" id="JAAMOB010000007">
    <property type="protein sequence ID" value="KAF4111611.1"/>
    <property type="molecule type" value="Genomic_DNA"/>
</dbReference>
<dbReference type="SMART" id="SM00409">
    <property type="entry name" value="IG"/>
    <property type="match status" value="3"/>
</dbReference>
<feature type="signal peptide" evidence="5">
    <location>
        <begin position="1"/>
        <end position="21"/>
    </location>
</feature>
<dbReference type="Proteomes" id="UP000579812">
    <property type="component" value="Unassembled WGS sequence"/>
</dbReference>
<dbReference type="FunFam" id="2.60.40.10:FF:001607">
    <property type="entry name" value="Leukocyte immune-type receptor TS32.15 L2.5a"/>
    <property type="match status" value="1"/>
</dbReference>